<dbReference type="PANTHER" id="PTHR40392">
    <property type="entry name" value="2-PHOSPHO-L-LACTATE GUANYLYLTRANSFERASE"/>
    <property type="match status" value="1"/>
</dbReference>
<dbReference type="InterPro" id="IPR029044">
    <property type="entry name" value="Nucleotide-diphossugar_trans"/>
</dbReference>
<sequence length="244" mass="25177">MASDTSGAERARHPGFRNTSWRVVVPFKGAANAKSRLAERYDPSTRAAIAVAMLRDTLNAVAGTPSVAGLVVVSSDPDLLSLLTYPGSSEGRVASVPVTVLPDPKAGLNPAISAGIDHARAADADTHVAVVLGDLPALRSADLAATLDMARAHPRAFLPDTASTGTTMITVSPGYRAEPLFGEGSAAAHAAAGFVALELPRNSGLRRDVDAPRDLDSLLHPGPFTRVALARMPVVDRPIGEPAG</sequence>
<dbReference type="PANTHER" id="PTHR40392:SF1">
    <property type="entry name" value="2-PHOSPHO-L-LACTATE GUANYLYLTRANSFERASE"/>
    <property type="match status" value="1"/>
</dbReference>
<evidence type="ECO:0000256" key="5">
    <source>
        <dbReference type="HAMAP-Rule" id="MF_02114"/>
    </source>
</evidence>
<dbReference type="Proteomes" id="UP001589896">
    <property type="component" value="Unassembled WGS sequence"/>
</dbReference>
<dbReference type="NCBIfam" id="TIGR03552">
    <property type="entry name" value="F420_cofC"/>
    <property type="match status" value="1"/>
</dbReference>
<evidence type="ECO:0000256" key="3">
    <source>
        <dbReference type="ARBA" id="ARBA00022741"/>
    </source>
</evidence>
<comment type="caution">
    <text evidence="6">The sequence shown here is derived from an EMBL/GenBank/DDBJ whole genome shotgun (WGS) entry which is preliminary data.</text>
</comment>
<keyword evidence="7" id="KW-1185">Reference proteome</keyword>
<dbReference type="InterPro" id="IPR002835">
    <property type="entry name" value="CofC"/>
</dbReference>
<accession>A0ABV6RVJ6</accession>
<dbReference type="EMBL" id="JBHLTG010000006">
    <property type="protein sequence ID" value="MFC0680604.1"/>
    <property type="molecule type" value="Genomic_DNA"/>
</dbReference>
<evidence type="ECO:0000256" key="1">
    <source>
        <dbReference type="ARBA" id="ARBA00022679"/>
    </source>
</evidence>
<gene>
    <name evidence="6" type="primary">cofC</name>
    <name evidence="5" type="synonym">fbiD</name>
    <name evidence="6" type="ORF">ACFFGH_22470</name>
</gene>
<dbReference type="Gene3D" id="3.90.550.10">
    <property type="entry name" value="Spore Coat Polysaccharide Biosynthesis Protein SpsA, Chain A"/>
    <property type="match status" value="1"/>
</dbReference>
<dbReference type="EC" id="2.7.7.106" evidence="5"/>
<dbReference type="HAMAP" id="MF_02114">
    <property type="entry name" value="CofC"/>
    <property type="match status" value="1"/>
</dbReference>
<comment type="function">
    <text evidence="5">Guanylyltransferase that catalyzes the activation of (2R)-3-phosphoglycerate (3PG) as 3-[(R)-glyceryl]-diphospho-5'-guanosine, via the condensation of 3PG with GTP. It is involved in the biosynthesis of a derivative of the hydride carrier cofactor coenzyme F420, 3PG-F420.</text>
</comment>
<dbReference type="GO" id="GO:0043814">
    <property type="term" value="F:phospholactate guanylyltransferase activity"/>
    <property type="evidence" value="ECO:0007669"/>
    <property type="project" value="UniProtKB-EC"/>
</dbReference>
<proteinExistence type="inferred from homology"/>
<comment type="similarity">
    <text evidence="5">Belongs to the CofC family.</text>
</comment>
<comment type="pathway">
    <text evidence="5">Cofactor biosynthesis; coenzyme F420 biosynthesis.</text>
</comment>
<keyword evidence="2 5" id="KW-0548">Nucleotidyltransferase</keyword>
<protein>
    <recommendedName>
        <fullName evidence="5">3-phospho-D-glycerate guanylyltransferase</fullName>
        <shortName evidence="5">3PG guanylyltransferase</shortName>
        <ecNumber evidence="5">2.7.7.106</ecNumber>
    </recommendedName>
</protein>
<comment type="catalytic activity">
    <reaction evidence="5">
        <text>(2R)-3-phosphoglycerate + GTP + H(+) = 3-[(R)-glyceryl]-diphospho-5'-guanosine + diphosphate</text>
        <dbReference type="Rhea" id="RHEA:63440"/>
        <dbReference type="ChEBI" id="CHEBI:15378"/>
        <dbReference type="ChEBI" id="CHEBI:33019"/>
        <dbReference type="ChEBI" id="CHEBI:37565"/>
        <dbReference type="ChEBI" id="CHEBI:58272"/>
        <dbReference type="ChEBI" id="CHEBI:147306"/>
        <dbReference type="EC" id="2.7.7.106"/>
    </reaction>
</comment>
<reference evidence="6 7" key="1">
    <citation type="submission" date="2024-09" db="EMBL/GenBank/DDBJ databases">
        <authorList>
            <person name="Sun Q."/>
            <person name="Mori K."/>
        </authorList>
    </citation>
    <scope>NUCLEOTIDE SEQUENCE [LARGE SCALE GENOMIC DNA]</scope>
    <source>
        <strain evidence="6 7">KCTC 23076</strain>
    </source>
</reference>
<dbReference type="SUPFAM" id="SSF53448">
    <property type="entry name" value="Nucleotide-diphospho-sugar transferases"/>
    <property type="match status" value="1"/>
</dbReference>
<dbReference type="Pfam" id="PF01983">
    <property type="entry name" value="CofC"/>
    <property type="match status" value="1"/>
</dbReference>
<evidence type="ECO:0000313" key="7">
    <source>
        <dbReference type="Proteomes" id="UP001589896"/>
    </source>
</evidence>
<evidence type="ECO:0000256" key="2">
    <source>
        <dbReference type="ARBA" id="ARBA00022695"/>
    </source>
</evidence>
<organism evidence="6 7">
    <name type="scientific">Lysobacter korlensis</name>
    <dbReference type="NCBI Taxonomy" id="553636"/>
    <lineage>
        <taxon>Bacteria</taxon>
        <taxon>Pseudomonadati</taxon>
        <taxon>Pseudomonadota</taxon>
        <taxon>Gammaproteobacteria</taxon>
        <taxon>Lysobacterales</taxon>
        <taxon>Lysobacteraceae</taxon>
        <taxon>Lysobacter</taxon>
    </lineage>
</organism>
<keyword evidence="4 5" id="KW-0342">GTP-binding</keyword>
<evidence type="ECO:0000313" key="6">
    <source>
        <dbReference type="EMBL" id="MFC0680604.1"/>
    </source>
</evidence>
<evidence type="ECO:0000256" key="4">
    <source>
        <dbReference type="ARBA" id="ARBA00023134"/>
    </source>
</evidence>
<dbReference type="RefSeq" id="WP_386672498.1">
    <property type="nucleotide sequence ID" value="NZ_JBHLTG010000006.1"/>
</dbReference>
<keyword evidence="3 5" id="KW-0547">Nucleotide-binding</keyword>
<name>A0ABV6RVJ6_9GAMM</name>
<keyword evidence="1 5" id="KW-0808">Transferase</keyword>